<feature type="domain" description="GIY-YIG" evidence="2">
    <location>
        <begin position="1"/>
        <end position="78"/>
    </location>
</feature>
<accession>A0A2N3I4Y6</accession>
<dbReference type="RefSeq" id="WP_101310279.1">
    <property type="nucleotide sequence ID" value="NZ_CAXXEE010000003.1"/>
</dbReference>
<dbReference type="PANTHER" id="PTHR34477:SF1">
    <property type="entry name" value="UPF0213 PROTEIN YHBQ"/>
    <property type="match status" value="1"/>
</dbReference>
<dbReference type="Pfam" id="PF01541">
    <property type="entry name" value="GIY-YIG"/>
    <property type="match status" value="1"/>
</dbReference>
<evidence type="ECO:0000259" key="2">
    <source>
        <dbReference type="PROSITE" id="PS50164"/>
    </source>
</evidence>
<evidence type="ECO:0000256" key="1">
    <source>
        <dbReference type="ARBA" id="ARBA00007435"/>
    </source>
</evidence>
<evidence type="ECO:0000313" key="4">
    <source>
        <dbReference type="Proteomes" id="UP000233618"/>
    </source>
</evidence>
<dbReference type="Gene3D" id="3.40.1440.10">
    <property type="entry name" value="GIY-YIG endonuclease"/>
    <property type="match status" value="1"/>
</dbReference>
<keyword evidence="4" id="KW-1185">Reference proteome</keyword>
<dbReference type="AlphaFoldDB" id="A0A2N3I4Y6"/>
<organism evidence="3 4">
    <name type="scientific">Labilibaculum manganireducens</name>
    <dbReference type="NCBI Taxonomy" id="1940525"/>
    <lineage>
        <taxon>Bacteria</taxon>
        <taxon>Pseudomonadati</taxon>
        <taxon>Bacteroidota</taxon>
        <taxon>Bacteroidia</taxon>
        <taxon>Marinilabiliales</taxon>
        <taxon>Marinifilaceae</taxon>
        <taxon>Labilibaculum</taxon>
    </lineage>
</organism>
<dbReference type="PANTHER" id="PTHR34477">
    <property type="entry name" value="UPF0213 PROTEIN YHBQ"/>
    <property type="match status" value="1"/>
</dbReference>
<evidence type="ECO:0000313" key="3">
    <source>
        <dbReference type="EMBL" id="PKQ65368.1"/>
    </source>
</evidence>
<dbReference type="InterPro" id="IPR000305">
    <property type="entry name" value="GIY-YIG_endonuc"/>
</dbReference>
<reference evidence="3 4" key="1">
    <citation type="journal article" date="2017" name="Front. Microbiol.">
        <title>Labilibaculum manganireducens gen. nov., sp. nov. and Labilibaculum filiforme sp. nov., Novel Bacteroidetes Isolated from Subsurface Sediments of the Baltic Sea.</title>
        <authorList>
            <person name="Vandieken V."/>
            <person name="Marshall I.P."/>
            <person name="Niemann H."/>
            <person name="Engelen B."/>
            <person name="Cypionka H."/>
        </authorList>
    </citation>
    <scope>NUCLEOTIDE SEQUENCE [LARGE SCALE GENOMIC DNA]</scope>
    <source>
        <strain evidence="3 4">59.10-2M</strain>
    </source>
</reference>
<dbReference type="EMBL" id="MVDE01000019">
    <property type="protein sequence ID" value="PKQ65368.1"/>
    <property type="molecule type" value="Genomic_DNA"/>
</dbReference>
<sequence length="100" mass="11858">MFFIYILYSPSSDKYYLGYTEDVSKRIFMHNNPIRTSYTSKHRPWILKKAFKVGNNKTLALKIERKIKKMKSRKYLEQLLDPQIGEQMFGDLLISSTPDC</sequence>
<comment type="similarity">
    <text evidence="1">Belongs to the UPF0213 family.</text>
</comment>
<dbReference type="InterPro" id="IPR050190">
    <property type="entry name" value="UPF0213_domain"/>
</dbReference>
<comment type="caution">
    <text evidence="3">The sequence shown here is derived from an EMBL/GenBank/DDBJ whole genome shotgun (WGS) entry which is preliminary data.</text>
</comment>
<dbReference type="PROSITE" id="PS50164">
    <property type="entry name" value="GIY_YIG"/>
    <property type="match status" value="1"/>
</dbReference>
<dbReference type="InterPro" id="IPR035901">
    <property type="entry name" value="GIY-YIG_endonuc_sf"/>
</dbReference>
<name>A0A2N3I4Y6_9BACT</name>
<dbReference type="SUPFAM" id="SSF82771">
    <property type="entry name" value="GIY-YIG endonuclease"/>
    <property type="match status" value="1"/>
</dbReference>
<proteinExistence type="inferred from homology"/>
<dbReference type="Proteomes" id="UP000233618">
    <property type="component" value="Unassembled WGS sequence"/>
</dbReference>
<protein>
    <recommendedName>
        <fullName evidence="2">GIY-YIG domain-containing protein</fullName>
    </recommendedName>
</protein>
<gene>
    <name evidence="3" type="ORF">BZG01_13005</name>
</gene>